<keyword evidence="1" id="KW-0408">Iron</keyword>
<dbReference type="InterPro" id="IPR008988">
    <property type="entry name" value="Transcriptional_repressor_C"/>
</dbReference>
<evidence type="ECO:0000259" key="2">
    <source>
        <dbReference type="SMART" id="SM00899"/>
    </source>
</evidence>
<feature type="domain" description="Ferrous iron transporter FeoA-like" evidence="2">
    <location>
        <begin position="1"/>
        <end position="72"/>
    </location>
</feature>
<gene>
    <name evidence="3" type="ORF">FLB61_04520</name>
</gene>
<comment type="caution">
    <text evidence="3">The sequence shown here is derived from an EMBL/GenBank/DDBJ whole genome shotgun (WGS) entry which is preliminary data.</text>
</comment>
<protein>
    <submittedName>
        <fullName evidence="3">Ferrous iron transport protein A</fullName>
    </submittedName>
</protein>
<sequence length="81" mass="9185">MNLKMGKNRQTYTVKSIRLELALERRLEALGLTEGAPVTILNNDKKGAMTVRFRGTRFALGRRIAEHIDVEENVSCQTPKQ</sequence>
<dbReference type="SUPFAM" id="SSF50037">
    <property type="entry name" value="C-terminal domain of transcriptional repressors"/>
    <property type="match status" value="1"/>
</dbReference>
<dbReference type="InterPro" id="IPR053184">
    <property type="entry name" value="FeoA-like"/>
</dbReference>
<dbReference type="EMBL" id="VIRV01000004">
    <property type="protein sequence ID" value="MBY0758362.1"/>
    <property type="molecule type" value="Genomic_DNA"/>
</dbReference>
<keyword evidence="4" id="KW-1185">Reference proteome</keyword>
<dbReference type="PANTHER" id="PTHR43151">
    <property type="entry name" value="FEOA FAMILY PROTEIN"/>
    <property type="match status" value="1"/>
</dbReference>
<dbReference type="InterPro" id="IPR007167">
    <property type="entry name" value="Fe-transptr_FeoA-like"/>
</dbReference>
<dbReference type="RefSeq" id="WP_087198860.1">
    <property type="nucleotide sequence ID" value="NZ_CP173660.1"/>
</dbReference>
<evidence type="ECO:0000313" key="4">
    <source>
        <dbReference type="Proteomes" id="UP000779049"/>
    </source>
</evidence>
<dbReference type="InterPro" id="IPR038157">
    <property type="entry name" value="FeoA_core_dom"/>
</dbReference>
<proteinExistence type="predicted"/>
<evidence type="ECO:0000313" key="3">
    <source>
        <dbReference type="EMBL" id="MBY0758362.1"/>
    </source>
</evidence>
<organism evidence="3 4">
    <name type="scientific">Sellimonas caecigallum</name>
    <dbReference type="NCBI Taxonomy" id="2592333"/>
    <lineage>
        <taxon>Bacteria</taxon>
        <taxon>Bacillati</taxon>
        <taxon>Bacillota</taxon>
        <taxon>Clostridia</taxon>
        <taxon>Lachnospirales</taxon>
        <taxon>Lachnospiraceae</taxon>
        <taxon>Sellimonas</taxon>
    </lineage>
</organism>
<accession>A0ABS7L630</accession>
<reference evidence="3 4" key="1">
    <citation type="journal article" date="2020" name="New Microbes New Infect">
        <title>Sellimonas caecigallum sp. nov., description and genome sequence of a new member of the Sellimonas genus isolated from the cecum of feral chicken.</title>
        <authorList>
            <person name="Wongkuna S."/>
            <person name="Ghimire S."/>
            <person name="Antony L."/>
            <person name="Chankhamhaengdecha S."/>
            <person name="Janvilisri T."/>
            <person name="Scaria J."/>
        </authorList>
    </citation>
    <scope>NUCLEOTIDE SEQUENCE [LARGE SCALE GENOMIC DNA]</scope>
    <source>
        <strain evidence="3 4">SW451</strain>
    </source>
</reference>
<name>A0ABS7L630_9FIRM</name>
<dbReference type="Gene3D" id="2.30.30.90">
    <property type="match status" value="1"/>
</dbReference>
<dbReference type="Proteomes" id="UP000779049">
    <property type="component" value="Unassembled WGS sequence"/>
</dbReference>
<evidence type="ECO:0000256" key="1">
    <source>
        <dbReference type="ARBA" id="ARBA00023004"/>
    </source>
</evidence>
<dbReference type="Pfam" id="PF04023">
    <property type="entry name" value="FeoA"/>
    <property type="match status" value="1"/>
</dbReference>
<dbReference type="SMART" id="SM00899">
    <property type="entry name" value="FeoA"/>
    <property type="match status" value="1"/>
</dbReference>
<dbReference type="PANTHER" id="PTHR43151:SF1">
    <property type="entry name" value="SSR2333 PROTEIN"/>
    <property type="match status" value="1"/>
</dbReference>